<name>A0A7J6KNM7_PERCH</name>
<evidence type="ECO:0000313" key="2">
    <source>
        <dbReference type="EMBL" id="KAF4648915.1"/>
    </source>
</evidence>
<sequence>MITFATVLMTFFAIGHSTGGSSKPGIGAYRSEDTPFVGDFCEESCSQTVGCDQSYCKENGLCFGLYHKGDSKCYQPGSVDNDCDDAMLEPVRCAEYPETTCQEVCDSFDSCTNSDWGTYCKVWLDVPVCFGIVKKSDGSLCFDSVDEE</sequence>
<feature type="non-terminal residue" evidence="2">
    <location>
        <position position="148"/>
    </location>
</feature>
<dbReference type="EMBL" id="JAAPAO010001747">
    <property type="protein sequence ID" value="KAF4648915.1"/>
    <property type="molecule type" value="Genomic_DNA"/>
</dbReference>
<feature type="chain" id="PRO_5029858981" evidence="1">
    <location>
        <begin position="20"/>
        <end position="148"/>
    </location>
</feature>
<keyword evidence="3" id="KW-1185">Reference proteome</keyword>
<evidence type="ECO:0000256" key="1">
    <source>
        <dbReference type="SAM" id="SignalP"/>
    </source>
</evidence>
<evidence type="ECO:0000313" key="3">
    <source>
        <dbReference type="Proteomes" id="UP000591131"/>
    </source>
</evidence>
<dbReference type="Proteomes" id="UP000591131">
    <property type="component" value="Unassembled WGS sequence"/>
</dbReference>
<organism evidence="2 3">
    <name type="scientific">Perkinsus chesapeaki</name>
    <name type="common">Clam parasite</name>
    <name type="synonym">Perkinsus andrewsi</name>
    <dbReference type="NCBI Taxonomy" id="330153"/>
    <lineage>
        <taxon>Eukaryota</taxon>
        <taxon>Sar</taxon>
        <taxon>Alveolata</taxon>
        <taxon>Perkinsozoa</taxon>
        <taxon>Perkinsea</taxon>
        <taxon>Perkinsida</taxon>
        <taxon>Perkinsidae</taxon>
        <taxon>Perkinsus</taxon>
    </lineage>
</organism>
<reference evidence="2 3" key="1">
    <citation type="submission" date="2020-04" db="EMBL/GenBank/DDBJ databases">
        <title>Perkinsus chesapeaki whole genome sequence.</title>
        <authorList>
            <person name="Bogema D.R."/>
        </authorList>
    </citation>
    <scope>NUCLEOTIDE SEQUENCE [LARGE SCALE GENOMIC DNA]</scope>
    <source>
        <strain evidence="2">ATCC PRA-425</strain>
    </source>
</reference>
<feature type="signal peptide" evidence="1">
    <location>
        <begin position="1"/>
        <end position="19"/>
    </location>
</feature>
<keyword evidence="1" id="KW-0732">Signal</keyword>
<proteinExistence type="predicted"/>
<protein>
    <submittedName>
        <fullName evidence="2">Uncharacterized protein</fullName>
    </submittedName>
</protein>
<gene>
    <name evidence="2" type="ORF">FOL47_002648</name>
</gene>
<dbReference type="AlphaFoldDB" id="A0A7J6KNM7"/>
<comment type="caution">
    <text evidence="2">The sequence shown here is derived from an EMBL/GenBank/DDBJ whole genome shotgun (WGS) entry which is preliminary data.</text>
</comment>
<accession>A0A7J6KNM7</accession>